<dbReference type="Gene3D" id="3.40.50.300">
    <property type="entry name" value="P-loop containing nucleotide triphosphate hydrolases"/>
    <property type="match status" value="1"/>
</dbReference>
<keyword evidence="2" id="KW-1185">Reference proteome</keyword>
<dbReference type="Proteomes" id="UP000664781">
    <property type="component" value="Unassembled WGS sequence"/>
</dbReference>
<reference evidence="1" key="1">
    <citation type="submission" date="2021-03" db="EMBL/GenBank/DDBJ databases">
        <title>Streptomyces strains.</title>
        <authorList>
            <person name="Lund M.B."/>
            <person name="Toerring T."/>
        </authorList>
    </citation>
    <scope>NUCLEOTIDE SEQUENCE</scope>
    <source>
        <strain evidence="1">JCM 4242</strain>
    </source>
</reference>
<protein>
    <recommendedName>
        <fullName evidence="3">DNMP kinase</fullName>
    </recommendedName>
</protein>
<evidence type="ECO:0000313" key="2">
    <source>
        <dbReference type="Proteomes" id="UP000664781"/>
    </source>
</evidence>
<name>A0A939FNT8_9ACTN</name>
<gene>
    <name evidence="1" type="ORF">J1792_15100</name>
</gene>
<dbReference type="EMBL" id="JAFMOF010000002">
    <property type="protein sequence ID" value="MBO0654051.1"/>
    <property type="molecule type" value="Genomic_DNA"/>
</dbReference>
<proteinExistence type="predicted"/>
<evidence type="ECO:0000313" key="1">
    <source>
        <dbReference type="EMBL" id="MBO0654051.1"/>
    </source>
</evidence>
<dbReference type="InterPro" id="IPR027417">
    <property type="entry name" value="P-loop_NTPase"/>
</dbReference>
<evidence type="ECO:0008006" key="3">
    <source>
        <dbReference type="Google" id="ProtNLM"/>
    </source>
</evidence>
<dbReference type="SUPFAM" id="SSF52540">
    <property type="entry name" value="P-loop containing nucleoside triphosphate hydrolases"/>
    <property type="match status" value="1"/>
</dbReference>
<accession>A0A939FNT8</accession>
<sequence>MRGIGIIGRARSGKDTVAARLVEAHGFRRMALADPLKDMALGIDPVIAPAARDGSALRLAEAVRLFGWETVKERYPEARRFLQRLGTEGVRHHINADHWVDVLLRGADTVHREGDARPVVVPDVRFENEVHALAAHGFALWSVDRPGLPDVAHESERLPLHHGELLINNNRTLAALHRQVDAAMEQTRKSRCDTY</sequence>
<dbReference type="Pfam" id="PF21448">
    <property type="entry name" value="DNMK"/>
    <property type="match status" value="1"/>
</dbReference>
<dbReference type="AlphaFoldDB" id="A0A939FNT8"/>
<dbReference type="InterPro" id="IPR048444">
    <property type="entry name" value="DNMK"/>
</dbReference>
<dbReference type="RefSeq" id="WP_207247444.1">
    <property type="nucleotide sequence ID" value="NZ_JAFMOF010000002.1"/>
</dbReference>
<organism evidence="1 2">
    <name type="scientific">Streptomyces triculaminicus</name>
    <dbReference type="NCBI Taxonomy" id="2816232"/>
    <lineage>
        <taxon>Bacteria</taxon>
        <taxon>Bacillati</taxon>
        <taxon>Actinomycetota</taxon>
        <taxon>Actinomycetes</taxon>
        <taxon>Kitasatosporales</taxon>
        <taxon>Streptomycetaceae</taxon>
        <taxon>Streptomyces</taxon>
    </lineage>
</organism>
<comment type="caution">
    <text evidence="1">The sequence shown here is derived from an EMBL/GenBank/DDBJ whole genome shotgun (WGS) entry which is preliminary data.</text>
</comment>